<sequence>MRSVEHDHASLRYCITTPKSGFLKIPATDEKRRQSEVRERTAPHAAEQPPRTELVTVLMQVPLGVGQHVSTPARVGHRLSQQRWSFGDPHGAPPNVST</sequence>
<keyword evidence="3" id="KW-1185">Reference proteome</keyword>
<dbReference type="AlphaFoldDB" id="A0AAV4GMA5"/>
<reference evidence="2 3" key="1">
    <citation type="journal article" date="2021" name="Elife">
        <title>Chloroplast acquisition without the gene transfer in kleptoplastic sea slugs, Plakobranchus ocellatus.</title>
        <authorList>
            <person name="Maeda T."/>
            <person name="Takahashi S."/>
            <person name="Yoshida T."/>
            <person name="Shimamura S."/>
            <person name="Takaki Y."/>
            <person name="Nagai Y."/>
            <person name="Toyoda A."/>
            <person name="Suzuki Y."/>
            <person name="Arimoto A."/>
            <person name="Ishii H."/>
            <person name="Satoh N."/>
            <person name="Nishiyama T."/>
            <person name="Hasebe M."/>
            <person name="Maruyama T."/>
            <person name="Minagawa J."/>
            <person name="Obokata J."/>
            <person name="Shigenobu S."/>
        </authorList>
    </citation>
    <scope>NUCLEOTIDE SEQUENCE [LARGE SCALE GENOMIC DNA]</scope>
</reference>
<dbReference type="EMBL" id="BMAT01008518">
    <property type="protein sequence ID" value="GFR86907.1"/>
    <property type="molecule type" value="Genomic_DNA"/>
</dbReference>
<evidence type="ECO:0000256" key="1">
    <source>
        <dbReference type="SAM" id="MobiDB-lite"/>
    </source>
</evidence>
<proteinExistence type="predicted"/>
<organism evidence="2 3">
    <name type="scientific">Elysia marginata</name>
    <dbReference type="NCBI Taxonomy" id="1093978"/>
    <lineage>
        <taxon>Eukaryota</taxon>
        <taxon>Metazoa</taxon>
        <taxon>Spiralia</taxon>
        <taxon>Lophotrochozoa</taxon>
        <taxon>Mollusca</taxon>
        <taxon>Gastropoda</taxon>
        <taxon>Heterobranchia</taxon>
        <taxon>Euthyneura</taxon>
        <taxon>Panpulmonata</taxon>
        <taxon>Sacoglossa</taxon>
        <taxon>Placobranchoidea</taxon>
        <taxon>Plakobranchidae</taxon>
        <taxon>Elysia</taxon>
    </lineage>
</organism>
<gene>
    <name evidence="2" type="ORF">ElyMa_004209900</name>
</gene>
<protein>
    <submittedName>
        <fullName evidence="2">Uncharacterized protein</fullName>
    </submittedName>
</protein>
<name>A0AAV4GMA5_9GAST</name>
<feature type="region of interest" description="Disordered" evidence="1">
    <location>
        <begin position="73"/>
        <end position="98"/>
    </location>
</feature>
<feature type="region of interest" description="Disordered" evidence="1">
    <location>
        <begin position="26"/>
        <end position="51"/>
    </location>
</feature>
<dbReference type="Proteomes" id="UP000762676">
    <property type="component" value="Unassembled WGS sequence"/>
</dbReference>
<accession>A0AAV4GMA5</accession>
<comment type="caution">
    <text evidence="2">The sequence shown here is derived from an EMBL/GenBank/DDBJ whole genome shotgun (WGS) entry which is preliminary data.</text>
</comment>
<feature type="compositionally biased region" description="Basic and acidic residues" evidence="1">
    <location>
        <begin position="27"/>
        <end position="42"/>
    </location>
</feature>
<evidence type="ECO:0000313" key="3">
    <source>
        <dbReference type="Proteomes" id="UP000762676"/>
    </source>
</evidence>
<evidence type="ECO:0000313" key="2">
    <source>
        <dbReference type="EMBL" id="GFR86907.1"/>
    </source>
</evidence>